<dbReference type="CDD" id="cd00773">
    <property type="entry name" value="HisRS-like_core"/>
    <property type="match status" value="1"/>
</dbReference>
<dbReference type="EMBL" id="UOFT01000039">
    <property type="protein sequence ID" value="VAW94519.1"/>
    <property type="molecule type" value="Genomic_DNA"/>
</dbReference>
<keyword evidence="2" id="KW-0963">Cytoplasm</keyword>
<dbReference type="HAMAP" id="MF_00125">
    <property type="entry name" value="HisZ"/>
    <property type="match status" value="1"/>
</dbReference>
<dbReference type="InterPro" id="IPR045864">
    <property type="entry name" value="aa-tRNA-synth_II/BPL/LPL"/>
</dbReference>
<evidence type="ECO:0000313" key="4">
    <source>
        <dbReference type="EMBL" id="VAW94519.1"/>
    </source>
</evidence>
<proteinExistence type="inferred from homology"/>
<gene>
    <name evidence="4" type="ORF">MNBD_GAMMA23-2289</name>
</gene>
<dbReference type="GO" id="GO:0000105">
    <property type="term" value="P:L-histidine biosynthetic process"/>
    <property type="evidence" value="ECO:0007669"/>
    <property type="project" value="InterPro"/>
</dbReference>
<keyword evidence="4" id="KW-0808">Transferase</keyword>
<accession>A0A3B1A8J0</accession>
<dbReference type="EC" id="2.4.2.17" evidence="4"/>
<dbReference type="NCBIfam" id="TIGR00443">
    <property type="entry name" value="hisZ_biosyn_reg"/>
    <property type="match status" value="1"/>
</dbReference>
<keyword evidence="4" id="KW-0328">Glycosyltransferase</keyword>
<dbReference type="GO" id="GO:0003879">
    <property type="term" value="F:ATP phosphoribosyltransferase activity"/>
    <property type="evidence" value="ECO:0007669"/>
    <property type="project" value="UniProtKB-EC"/>
</dbReference>
<evidence type="ECO:0000256" key="2">
    <source>
        <dbReference type="ARBA" id="ARBA00022490"/>
    </source>
</evidence>
<dbReference type="InterPro" id="IPR004516">
    <property type="entry name" value="HisRS/HisZ"/>
</dbReference>
<dbReference type="GO" id="GO:0005737">
    <property type="term" value="C:cytoplasm"/>
    <property type="evidence" value="ECO:0007669"/>
    <property type="project" value="UniProtKB-SubCell"/>
</dbReference>
<evidence type="ECO:0000256" key="1">
    <source>
        <dbReference type="ARBA" id="ARBA00004496"/>
    </source>
</evidence>
<reference evidence="4" key="1">
    <citation type="submission" date="2018-06" db="EMBL/GenBank/DDBJ databases">
        <authorList>
            <person name="Zhirakovskaya E."/>
        </authorList>
    </citation>
    <scope>NUCLEOTIDE SEQUENCE</scope>
</reference>
<dbReference type="AlphaFoldDB" id="A0A3B1A8J0"/>
<dbReference type="SUPFAM" id="SSF55681">
    <property type="entry name" value="Class II aaRS and biotin synthetases"/>
    <property type="match status" value="1"/>
</dbReference>
<dbReference type="Gene3D" id="3.30.930.10">
    <property type="entry name" value="Bira Bifunctional Protein, Domain 2"/>
    <property type="match status" value="1"/>
</dbReference>
<name>A0A3B1A8J0_9ZZZZ</name>
<dbReference type="PIRSF" id="PIRSF001549">
    <property type="entry name" value="His-tRNA_synth"/>
    <property type="match status" value="1"/>
</dbReference>
<evidence type="ECO:0000259" key="3">
    <source>
        <dbReference type="Pfam" id="PF13393"/>
    </source>
</evidence>
<sequence length="393" mass="43546">MTLNNRWVLPEGIEEVLPVQAMQLEELRRNLIDMYTSWGYDLVMPPLVEYLESLLSGTGHDLDLQTFKITDQLTGRMMGIRADMTPQVARIEAHHLKQNTPTRLCYLGTVLHTRPQGFSASRSPLQIGAELYGHNGTQSDVEILSLMVETLKLTGMNTFYIDLGHAGIFRSLVNQAGLSTAQENQLFDVLQRKAKPELVALMVKWKLKKPIADMLTSLPDLNGGEEVFDKATKIFSKADKAVLAAIKNLQEIASQFKDRVVDIKLHYDLSELRGYNYHTGVIFAAYTPGQGQAIAQGGRYDDIGKDFGLARPATGFSADLKTLVSLSGLQGESVYGIFSAEEHEPSLFEFIAGLRAQGERVVMALPEQQGDAAAMQCNRVIVKKGSNWSVKEI</sequence>
<dbReference type="PANTHER" id="PTHR11476:SF7">
    <property type="entry name" value="HISTIDINE--TRNA LIGASE"/>
    <property type="match status" value="1"/>
</dbReference>
<dbReference type="InterPro" id="IPR004517">
    <property type="entry name" value="HisZ"/>
</dbReference>
<comment type="subcellular location">
    <subcellularLocation>
        <location evidence="1">Cytoplasm</location>
    </subcellularLocation>
</comment>
<dbReference type="NCBIfam" id="NF009086">
    <property type="entry name" value="PRK12421.1"/>
    <property type="match status" value="1"/>
</dbReference>
<dbReference type="InterPro" id="IPR041715">
    <property type="entry name" value="HisRS-like_core"/>
</dbReference>
<protein>
    <submittedName>
        <fullName evidence="4">ATP phosphoribosyltransferase regulatory subunit</fullName>
        <ecNumber evidence="4">2.4.2.17</ecNumber>
    </submittedName>
</protein>
<organism evidence="4">
    <name type="scientific">hydrothermal vent metagenome</name>
    <dbReference type="NCBI Taxonomy" id="652676"/>
    <lineage>
        <taxon>unclassified sequences</taxon>
        <taxon>metagenomes</taxon>
        <taxon>ecological metagenomes</taxon>
    </lineage>
</organism>
<dbReference type="Pfam" id="PF13393">
    <property type="entry name" value="tRNA-synt_His"/>
    <property type="match status" value="1"/>
</dbReference>
<feature type="domain" description="Class II Histidinyl-tRNA synthetase (HisRS)-like catalytic core" evidence="3">
    <location>
        <begin position="12"/>
        <end position="323"/>
    </location>
</feature>
<dbReference type="PANTHER" id="PTHR11476">
    <property type="entry name" value="HISTIDYL-TRNA SYNTHETASE"/>
    <property type="match status" value="1"/>
</dbReference>
<dbReference type="NCBIfam" id="NF008935">
    <property type="entry name" value="PRK12292.1-1"/>
    <property type="match status" value="1"/>
</dbReference>